<protein>
    <recommendedName>
        <fullName evidence="4">NAD(P)(+)--arginine ADP-ribosyltransferase</fullName>
    </recommendedName>
</protein>
<evidence type="ECO:0000256" key="1">
    <source>
        <dbReference type="SAM" id="Phobius"/>
    </source>
</evidence>
<dbReference type="HOGENOM" id="CLU_344992_0_0_1"/>
<dbReference type="OMA" id="SCKTITF"/>
<dbReference type="OrthoDB" id="307044at2759"/>
<dbReference type="EMBL" id="CT868596">
    <property type="protein sequence ID" value="CAK87017.1"/>
    <property type="molecule type" value="Genomic_DNA"/>
</dbReference>
<evidence type="ECO:0000313" key="3">
    <source>
        <dbReference type="Proteomes" id="UP000000600"/>
    </source>
</evidence>
<feature type="transmembrane region" description="Helical" evidence="1">
    <location>
        <begin position="695"/>
        <end position="714"/>
    </location>
</feature>
<feature type="transmembrane region" description="Helical" evidence="1">
    <location>
        <begin position="661"/>
        <end position="683"/>
    </location>
</feature>
<dbReference type="GeneID" id="5040199"/>
<sequence length="888" mass="101564">MIVFCGERLYHLDLFIKNFQIKSIVSDSFQSAHENAIMSMNQSDIEKEFINLLSPPQYQATQYQHSKDHVSIQFLVVIEELRKNKEPKEQDVFAEIGDLLNLQNIDVNKKKLIFEDLKKKENEKLKLKNISFDLFEKLVYLYSREEIFQTFKLIVCLAQLLINEKYHFMSLLRIQTKQQQKRGVSFFDKGVFEQIIGDLNSSKKEGTSLFWNTITSTSMNFDIARTFAENNFNGIIYQIELDEDVPHPCFKLEQYHSKYTEEEVILFPQFQFIVQEIRFRKITDQQFYYVFIKQVKNNYAFALDPMMRKIYWDSIVEEKIKPKIETLVNFHSKRIFELLSYFAEDIYDKEIYMEEIIYVIENEMEILFKQIQNQLTKILSHSRYTNILNQIENLTKIYTQVVKIDYQNQSVDGFFLLFEEHIDKVFKSLRQNICTLILKGIINIDYWKEQLQNLQNKFKEKQKKDSTIKITNPQGTNGQFLQQQLAYQGNTAGLSYQQLKAQKITSLQQVQHKNGKFAYEATLSDGNKLLMHHNPNNNNELTFTKKIDATGKNGYSNKWEKVGEPIKTKSVTVQEVSQSIKGQSEKFNMNGIQAQELNYQFQQAKIKGQIGGIIAGTVGSLTVDCILDGVDQEKLVKGLAFSTAIQGGIIYVQSVQSLGKFVPYVGIGLTTLMTSISVGGVVLSDFLSQSEKTYNSLFIALKTGGAIGLGYLGIEGGMALGAAGGPVGVVVGGILGGFMGGAGGNLLARAIDYYTQFNLEVKFTKENKSDVKDGLLLQPGRRPEIRWSKVKEKVNSLILIAQTDSHIACLITNINKNLEVIYSEEDIGVQFNEYKYIGPDDSCKTITFRLLATTEEYVNDEEILQQLQCNSICIIDIATVKINLGNLE</sequence>
<dbReference type="InParanoid" id="A0DVF0"/>
<gene>
    <name evidence="2" type="ORF">GSPATT00020681001</name>
</gene>
<evidence type="ECO:0008006" key="4">
    <source>
        <dbReference type="Google" id="ProtNLM"/>
    </source>
</evidence>
<name>A0DVF0_PARTE</name>
<accession>A0DVF0</accession>
<keyword evidence="1" id="KW-1133">Transmembrane helix</keyword>
<keyword evidence="1" id="KW-0472">Membrane</keyword>
<dbReference type="Proteomes" id="UP000000600">
    <property type="component" value="Unassembled WGS sequence"/>
</dbReference>
<dbReference type="RefSeq" id="XP_001454414.1">
    <property type="nucleotide sequence ID" value="XM_001454377.1"/>
</dbReference>
<dbReference type="AlphaFoldDB" id="A0DVF0"/>
<keyword evidence="1" id="KW-0812">Transmembrane</keyword>
<proteinExistence type="predicted"/>
<evidence type="ECO:0000313" key="2">
    <source>
        <dbReference type="EMBL" id="CAK87017.1"/>
    </source>
</evidence>
<keyword evidence="3" id="KW-1185">Reference proteome</keyword>
<reference evidence="2 3" key="1">
    <citation type="journal article" date="2006" name="Nature">
        <title>Global trends of whole-genome duplications revealed by the ciliate Paramecium tetraurelia.</title>
        <authorList>
            <consortium name="Genoscope"/>
            <person name="Aury J.-M."/>
            <person name="Jaillon O."/>
            <person name="Duret L."/>
            <person name="Noel B."/>
            <person name="Jubin C."/>
            <person name="Porcel B.M."/>
            <person name="Segurens B."/>
            <person name="Daubin V."/>
            <person name="Anthouard V."/>
            <person name="Aiach N."/>
            <person name="Arnaiz O."/>
            <person name="Billaut A."/>
            <person name="Beisson J."/>
            <person name="Blanc I."/>
            <person name="Bouhouche K."/>
            <person name="Camara F."/>
            <person name="Duharcourt S."/>
            <person name="Guigo R."/>
            <person name="Gogendeau D."/>
            <person name="Katinka M."/>
            <person name="Keller A.-M."/>
            <person name="Kissmehl R."/>
            <person name="Klotz C."/>
            <person name="Koll F."/>
            <person name="Le Moue A."/>
            <person name="Lepere C."/>
            <person name="Malinsky S."/>
            <person name="Nowacki M."/>
            <person name="Nowak J.K."/>
            <person name="Plattner H."/>
            <person name="Poulain J."/>
            <person name="Ruiz F."/>
            <person name="Serrano V."/>
            <person name="Zagulski M."/>
            <person name="Dessen P."/>
            <person name="Betermier M."/>
            <person name="Weissenbach J."/>
            <person name="Scarpelli C."/>
            <person name="Schachter V."/>
            <person name="Sperling L."/>
            <person name="Meyer E."/>
            <person name="Cohen J."/>
            <person name="Wincker P."/>
        </authorList>
    </citation>
    <scope>NUCLEOTIDE SEQUENCE [LARGE SCALE GENOMIC DNA]</scope>
    <source>
        <strain evidence="2 3">Stock d4-2</strain>
    </source>
</reference>
<feature type="transmembrane region" description="Helical" evidence="1">
    <location>
        <begin position="726"/>
        <end position="748"/>
    </location>
</feature>
<organism evidence="2 3">
    <name type="scientific">Paramecium tetraurelia</name>
    <dbReference type="NCBI Taxonomy" id="5888"/>
    <lineage>
        <taxon>Eukaryota</taxon>
        <taxon>Sar</taxon>
        <taxon>Alveolata</taxon>
        <taxon>Ciliophora</taxon>
        <taxon>Intramacronucleata</taxon>
        <taxon>Oligohymenophorea</taxon>
        <taxon>Peniculida</taxon>
        <taxon>Parameciidae</taxon>
        <taxon>Paramecium</taxon>
    </lineage>
</organism>
<dbReference type="KEGG" id="ptm:GSPATT00020681001"/>